<reference evidence="1" key="2">
    <citation type="submission" date="2020-09" db="EMBL/GenBank/DDBJ databases">
        <authorList>
            <person name="Sun Q."/>
            <person name="Zhou Y."/>
        </authorList>
    </citation>
    <scope>NUCLEOTIDE SEQUENCE</scope>
    <source>
        <strain evidence="1">CGMCC 1.12187</strain>
    </source>
</reference>
<accession>A0A917LXM0</accession>
<gene>
    <name evidence="1" type="ORF">GCM10011374_30110</name>
</gene>
<dbReference type="Proteomes" id="UP000638848">
    <property type="component" value="Unassembled WGS sequence"/>
</dbReference>
<sequence length="181" mass="20144">MTLLDGFVSYLGQVITAHAPEAAWQVAHHRIKAYRLQNHPVLASPLTDSHIFTPVVVSVTANRLRSGVDPLREDEFTVYAVAVIGRLRGQDEVDVAEPEPLVEVGSDDDDGVFDVGLREDIAHEHSRKVDRLVAELAQQPGIISAFREDREVLLVTAPDWDAEDLQRWVLNWLTARLPALA</sequence>
<keyword evidence="2" id="KW-1185">Reference proteome</keyword>
<comment type="caution">
    <text evidence="1">The sequence shown here is derived from an EMBL/GenBank/DDBJ whole genome shotgun (WGS) entry which is preliminary data.</text>
</comment>
<organism evidence="1 2">
    <name type="scientific">Kocuria dechangensis</name>
    <dbReference type="NCBI Taxonomy" id="1176249"/>
    <lineage>
        <taxon>Bacteria</taxon>
        <taxon>Bacillati</taxon>
        <taxon>Actinomycetota</taxon>
        <taxon>Actinomycetes</taxon>
        <taxon>Micrococcales</taxon>
        <taxon>Micrococcaceae</taxon>
        <taxon>Kocuria</taxon>
    </lineage>
</organism>
<dbReference type="AlphaFoldDB" id="A0A917LXM0"/>
<reference evidence="1" key="1">
    <citation type="journal article" date="2014" name="Int. J. Syst. Evol. Microbiol.">
        <title>Complete genome sequence of Corynebacterium casei LMG S-19264T (=DSM 44701T), isolated from a smear-ripened cheese.</title>
        <authorList>
            <consortium name="US DOE Joint Genome Institute (JGI-PGF)"/>
            <person name="Walter F."/>
            <person name="Albersmeier A."/>
            <person name="Kalinowski J."/>
            <person name="Ruckert C."/>
        </authorList>
    </citation>
    <scope>NUCLEOTIDE SEQUENCE</scope>
    <source>
        <strain evidence="1">CGMCC 1.12187</strain>
    </source>
</reference>
<evidence type="ECO:0000313" key="1">
    <source>
        <dbReference type="EMBL" id="GGG64462.1"/>
    </source>
</evidence>
<dbReference type="EMBL" id="BMEQ01000019">
    <property type="protein sequence ID" value="GGG64462.1"/>
    <property type="molecule type" value="Genomic_DNA"/>
</dbReference>
<proteinExistence type="predicted"/>
<evidence type="ECO:0000313" key="2">
    <source>
        <dbReference type="Proteomes" id="UP000638848"/>
    </source>
</evidence>
<protein>
    <submittedName>
        <fullName evidence="1">Uncharacterized protein</fullName>
    </submittedName>
</protein>
<name>A0A917LXM0_9MICC</name>
<dbReference type="RefSeq" id="WP_188538656.1">
    <property type="nucleotide sequence ID" value="NZ_BMEQ01000019.1"/>
</dbReference>